<feature type="signal peptide" evidence="3">
    <location>
        <begin position="1"/>
        <end position="19"/>
    </location>
</feature>
<name>A0A545TZX8_9GAMM</name>
<feature type="transmembrane region" description="Helical" evidence="2">
    <location>
        <begin position="363"/>
        <end position="380"/>
    </location>
</feature>
<sequence>MMKKLWLTVACALSFSALASGADTKLKKESFLSSVVTHTKQSPQVTKQVSSGDVKVSRRQQAKKVRNKSQLEKVKGQKKYRPESPSTAERFHYFDIYDSWVTLNYDKDGDGYFSEFTVNFDANFSGGYADVFADIYLSLEGGSWVHIVTTDAFTIYGSDDDDYYRVTTLLNRDFPTGEYDILIDLYEVGFSGIVATAGPNEDGDLFSLPLEDSEHELNSDATLITYVASELSTDFDADGFYTRLTLEYDIDTLDSGRMVYAEIDLTNSTSLHRRTVSTVDFQLGNQTEFIDLVFEGGYVAGWYDIEIRLIDVYTGQVLANAAQDFSSLTQLPIESDDYDDHYDNPNSSQGPVSGGSSVVVHESGGGSFGFVLLGLGLLAVRRRQN</sequence>
<proteinExistence type="predicted"/>
<evidence type="ECO:0008006" key="6">
    <source>
        <dbReference type="Google" id="ProtNLM"/>
    </source>
</evidence>
<evidence type="ECO:0000313" key="5">
    <source>
        <dbReference type="Proteomes" id="UP000315439"/>
    </source>
</evidence>
<keyword evidence="3" id="KW-0732">Signal</keyword>
<feature type="compositionally biased region" description="Low complexity" evidence="1">
    <location>
        <begin position="347"/>
        <end position="356"/>
    </location>
</feature>
<dbReference type="AlphaFoldDB" id="A0A545TZX8"/>
<dbReference type="Proteomes" id="UP000315439">
    <property type="component" value="Unassembled WGS sequence"/>
</dbReference>
<keyword evidence="5" id="KW-1185">Reference proteome</keyword>
<feature type="chain" id="PRO_5022094762" description="GlyGly-CTERM sorting domain-containing protein" evidence="3">
    <location>
        <begin position="20"/>
        <end position="385"/>
    </location>
</feature>
<accession>A0A545TZX8</accession>
<evidence type="ECO:0000313" key="4">
    <source>
        <dbReference type="EMBL" id="TQV82767.1"/>
    </source>
</evidence>
<keyword evidence="2" id="KW-0812">Transmembrane</keyword>
<comment type="caution">
    <text evidence="4">The sequence shown here is derived from an EMBL/GenBank/DDBJ whole genome shotgun (WGS) entry which is preliminary data.</text>
</comment>
<keyword evidence="2" id="KW-1133">Transmembrane helix</keyword>
<evidence type="ECO:0000256" key="3">
    <source>
        <dbReference type="SAM" id="SignalP"/>
    </source>
</evidence>
<evidence type="ECO:0000256" key="2">
    <source>
        <dbReference type="SAM" id="Phobius"/>
    </source>
</evidence>
<keyword evidence="2" id="KW-0472">Membrane</keyword>
<feature type="region of interest" description="Disordered" evidence="1">
    <location>
        <begin position="336"/>
        <end position="356"/>
    </location>
</feature>
<dbReference type="RefSeq" id="WP_142934374.1">
    <property type="nucleotide sequence ID" value="NZ_ML660171.1"/>
</dbReference>
<evidence type="ECO:0000256" key="1">
    <source>
        <dbReference type="SAM" id="MobiDB-lite"/>
    </source>
</evidence>
<reference evidence="4 5" key="1">
    <citation type="submission" date="2019-07" db="EMBL/GenBank/DDBJ databases">
        <title>Draft genome for Aliikangiella sp. M105.</title>
        <authorList>
            <person name="Wang G."/>
        </authorList>
    </citation>
    <scope>NUCLEOTIDE SEQUENCE [LARGE SCALE GENOMIC DNA]</scope>
    <source>
        <strain evidence="4 5">M105</strain>
    </source>
</reference>
<dbReference type="OrthoDB" id="6322244at2"/>
<organism evidence="4 5">
    <name type="scientific">Aliikangiella coralliicola</name>
    <dbReference type="NCBI Taxonomy" id="2592383"/>
    <lineage>
        <taxon>Bacteria</taxon>
        <taxon>Pseudomonadati</taxon>
        <taxon>Pseudomonadota</taxon>
        <taxon>Gammaproteobacteria</taxon>
        <taxon>Oceanospirillales</taxon>
        <taxon>Pleioneaceae</taxon>
        <taxon>Aliikangiella</taxon>
    </lineage>
</organism>
<gene>
    <name evidence="4" type="ORF">FLL46_23625</name>
</gene>
<dbReference type="NCBIfam" id="NF038116">
    <property type="entry name" value="Sden1266_dom"/>
    <property type="match status" value="2"/>
</dbReference>
<dbReference type="EMBL" id="VIKS01000015">
    <property type="protein sequence ID" value="TQV82767.1"/>
    <property type="molecule type" value="Genomic_DNA"/>
</dbReference>
<protein>
    <recommendedName>
        <fullName evidence="6">GlyGly-CTERM sorting domain-containing protein</fullName>
    </recommendedName>
</protein>